<comment type="caution">
    <text evidence="2">The sequence shown here is derived from an EMBL/GenBank/DDBJ whole genome shotgun (WGS) entry which is preliminary data.</text>
</comment>
<dbReference type="Gene3D" id="3.20.20.370">
    <property type="entry name" value="Glycoside hydrolase/deacetylase"/>
    <property type="match status" value="1"/>
</dbReference>
<proteinExistence type="predicted"/>
<dbReference type="EMBL" id="JANHAX010000001">
    <property type="protein sequence ID" value="MDQ2088547.1"/>
    <property type="molecule type" value="Genomic_DNA"/>
</dbReference>
<dbReference type="CDD" id="cd10936">
    <property type="entry name" value="CE4_DAC2"/>
    <property type="match status" value="1"/>
</dbReference>
<sequence>MARGFLSGAVLGLTVSVVAAVGLSLLTGGPVMQDAPPEATALDVPAGTEFRQSRDDRATSLPASEPVSAPVEVSKVRAPAPDTLAHLEDADTVPPQPPATGAVQEAPSAPAAESLPSASTDIPLLSDSPVQPGTIAVAPQPPTEEPAPLVSTEPAEPTPPATEATQTAQQTEPASEPPLDSAAQAMSGKSADTDSVGKAQPEPVTEPEPETEIAAPVPEVQSVAPAELAAPDIPDSDSVAMAGSGAADTPKPSDMAGQAVSRAEPGSAPDVATAPAVPTRPAQAETDPKTETAAPAPAAVAQADSGETATVVSRTTEQPAKPESAARQTGPVVTGAATDAQAETAPEPSSETAIRVGKPASGFKNLGTGVQTGRLPSVGSGEEQGGRLPLLGASREAQAAAADDGASSAPDTSALPPVKRFAADFQGVDGKPKMAIVLIDQGPGPVGIEALSSFPYPLSFAIDTSREDAAERMAIFRTAGFEVLAMVALPQGASPTDVEVAMPVLMGKVPEAVGVMEAPGDGIQFDRKVSDQVAQILAASGHGLLLYPKGLNTAQKLAAKNGVPSSVIFRDIDGQDQRAGAIRRFLSYGALNAGNEGGVVLVGRLQPDTVTALLLWGLEDRAGQVALAPVSQLLDAR</sequence>
<dbReference type="InterPro" id="IPR006837">
    <property type="entry name" value="Divergent_DAC"/>
</dbReference>
<reference evidence="2" key="1">
    <citation type="submission" date="2022-07" db="EMBL/GenBank/DDBJ databases">
        <authorList>
            <person name="Otstavnykh N."/>
            <person name="Isaeva M."/>
            <person name="Bystritskaya E."/>
        </authorList>
    </citation>
    <scope>NUCLEOTIDE SEQUENCE</scope>
    <source>
        <strain evidence="2">KCTC 52189</strain>
    </source>
</reference>
<organism evidence="2 3">
    <name type="scientific">Marimonas arenosa</name>
    <dbReference type="NCBI Taxonomy" id="1795305"/>
    <lineage>
        <taxon>Bacteria</taxon>
        <taxon>Pseudomonadati</taxon>
        <taxon>Pseudomonadota</taxon>
        <taxon>Alphaproteobacteria</taxon>
        <taxon>Rhodobacterales</taxon>
        <taxon>Paracoccaceae</taxon>
        <taxon>Marimonas</taxon>
    </lineage>
</organism>
<feature type="region of interest" description="Disordered" evidence="1">
    <location>
        <begin position="50"/>
        <end position="74"/>
    </location>
</feature>
<dbReference type="RefSeq" id="WP_306733812.1">
    <property type="nucleotide sequence ID" value="NZ_JANHAX010000001.1"/>
</dbReference>
<gene>
    <name evidence="2" type="ORF">NO357_01360</name>
</gene>
<feature type="compositionally biased region" description="Low complexity" evidence="1">
    <location>
        <begin position="151"/>
        <end position="174"/>
    </location>
</feature>
<feature type="compositionally biased region" description="Low complexity" evidence="1">
    <location>
        <begin position="105"/>
        <end position="119"/>
    </location>
</feature>
<reference evidence="2" key="2">
    <citation type="submission" date="2023-02" db="EMBL/GenBank/DDBJ databases">
        <title>'Rhodoalgimonas zhirmunskyi' gen. nov., isolated from a red alga.</title>
        <authorList>
            <person name="Nedashkovskaya O.I."/>
            <person name="Otstavnykh N.Y."/>
            <person name="Bystritskaya E.P."/>
            <person name="Balabanova L.A."/>
            <person name="Isaeva M.P."/>
        </authorList>
    </citation>
    <scope>NUCLEOTIDE SEQUENCE</scope>
    <source>
        <strain evidence="2">KCTC 52189</strain>
    </source>
</reference>
<protein>
    <submittedName>
        <fullName evidence="2">Divergent polysaccharide deacetylase family protein</fullName>
    </submittedName>
</protein>
<dbReference type="Pfam" id="PF04748">
    <property type="entry name" value="Polysacc_deac_2"/>
    <property type="match status" value="1"/>
</dbReference>
<dbReference type="AlphaFoldDB" id="A0AAE3WB42"/>
<dbReference type="GO" id="GO:0005975">
    <property type="term" value="P:carbohydrate metabolic process"/>
    <property type="evidence" value="ECO:0007669"/>
    <property type="project" value="InterPro"/>
</dbReference>
<feature type="compositionally biased region" description="Low complexity" evidence="1">
    <location>
        <begin position="268"/>
        <end position="303"/>
    </location>
</feature>
<keyword evidence="3" id="KW-1185">Reference proteome</keyword>
<accession>A0AAE3WB42</accession>
<dbReference type="SUPFAM" id="SSF88713">
    <property type="entry name" value="Glycoside hydrolase/deacetylase"/>
    <property type="match status" value="1"/>
</dbReference>
<feature type="region of interest" description="Disordered" evidence="1">
    <location>
        <begin position="88"/>
        <end position="415"/>
    </location>
</feature>
<feature type="compositionally biased region" description="Low complexity" evidence="1">
    <location>
        <begin position="393"/>
        <end position="414"/>
    </location>
</feature>
<name>A0AAE3WB42_9RHOB</name>
<feature type="compositionally biased region" description="Polar residues" evidence="1">
    <location>
        <begin position="305"/>
        <end position="318"/>
    </location>
</feature>
<evidence type="ECO:0000256" key="1">
    <source>
        <dbReference type="SAM" id="MobiDB-lite"/>
    </source>
</evidence>
<evidence type="ECO:0000313" key="3">
    <source>
        <dbReference type="Proteomes" id="UP001226762"/>
    </source>
</evidence>
<dbReference type="InterPro" id="IPR011330">
    <property type="entry name" value="Glyco_hydro/deAcase_b/a-brl"/>
</dbReference>
<evidence type="ECO:0000313" key="2">
    <source>
        <dbReference type="EMBL" id="MDQ2088547.1"/>
    </source>
</evidence>
<dbReference type="Proteomes" id="UP001226762">
    <property type="component" value="Unassembled WGS sequence"/>
</dbReference>